<dbReference type="SUPFAM" id="SSF50630">
    <property type="entry name" value="Acid proteases"/>
    <property type="match status" value="1"/>
</dbReference>
<organism evidence="5 6">
    <name type="scientific">Daedalea quercina L-15889</name>
    <dbReference type="NCBI Taxonomy" id="1314783"/>
    <lineage>
        <taxon>Eukaryota</taxon>
        <taxon>Fungi</taxon>
        <taxon>Dikarya</taxon>
        <taxon>Basidiomycota</taxon>
        <taxon>Agaricomycotina</taxon>
        <taxon>Agaricomycetes</taxon>
        <taxon>Polyporales</taxon>
        <taxon>Fomitopsis</taxon>
    </lineage>
</organism>
<sequence length="437" mass="46089">MFPKVALLSLALAFVASASPVANDNLNGLRIPIHKRSSVTKADGSFDREAALKEKVKVQNKHRQNLITINNKVGLQSFNKGAYIPELAALPASLRKRQSESLDDQSSNTEWTGTVSIGTPAQTFTIDFDTGSADLWVPASNCSGCKAQHSYDSSSSSTSQEQSGTFQIQYGDGSTASGPIYSDTVSVAGVSVTGQYLSAVTSESGDLVGGPNDGLMGMAFPAISQLNSVGLDCQVPYPMLIDMDRTPTSGPLSTRRLSPRECSITFKLSSSGSELYIGGTDDSLYSGDIEYHDLSSSNQGYWQISGASAVVGGNTTVSNLDTIIDTGTTIMYGPPDSVKQFYAAIDGASEYDSENGYYSIPCDSIPTIAFSWGGSNWDISSDTFNLGTTSDGNCQGALAAQDLGLGDNVWLLGDTLLMNVYSAFDVDNNAIGFASLS</sequence>
<dbReference type="OrthoDB" id="15189at2759"/>
<dbReference type="PROSITE" id="PS51767">
    <property type="entry name" value="PEPTIDASE_A1"/>
    <property type="match status" value="1"/>
</dbReference>
<dbReference type="PANTHER" id="PTHR47966">
    <property type="entry name" value="BETA-SITE APP-CLEAVING ENZYME, ISOFORM A-RELATED"/>
    <property type="match status" value="1"/>
</dbReference>
<evidence type="ECO:0000256" key="3">
    <source>
        <dbReference type="SAM" id="SignalP"/>
    </source>
</evidence>
<keyword evidence="3" id="KW-0732">Signal</keyword>
<evidence type="ECO:0000313" key="5">
    <source>
        <dbReference type="EMBL" id="KZT69780.1"/>
    </source>
</evidence>
<keyword evidence="5" id="KW-0378">Hydrolase</keyword>
<dbReference type="EMBL" id="KV429055">
    <property type="protein sequence ID" value="KZT69780.1"/>
    <property type="molecule type" value="Genomic_DNA"/>
</dbReference>
<protein>
    <submittedName>
        <fullName evidence="5">Acid protease</fullName>
    </submittedName>
</protein>
<evidence type="ECO:0000256" key="1">
    <source>
        <dbReference type="ARBA" id="ARBA00007447"/>
    </source>
</evidence>
<gene>
    <name evidence="5" type="ORF">DAEQUDRAFT_737796</name>
</gene>
<feature type="domain" description="Peptidase A1" evidence="4">
    <location>
        <begin position="111"/>
        <end position="434"/>
    </location>
</feature>
<dbReference type="InterPro" id="IPR021109">
    <property type="entry name" value="Peptidase_aspartic_dom_sf"/>
</dbReference>
<dbReference type="FunFam" id="2.40.70.10:FF:000008">
    <property type="entry name" value="Cathepsin D"/>
    <property type="match status" value="1"/>
</dbReference>
<dbReference type="InterPro" id="IPR033121">
    <property type="entry name" value="PEPTIDASE_A1"/>
</dbReference>
<evidence type="ECO:0000313" key="6">
    <source>
        <dbReference type="Proteomes" id="UP000076727"/>
    </source>
</evidence>
<dbReference type="CDD" id="cd05471">
    <property type="entry name" value="pepsin_like"/>
    <property type="match status" value="1"/>
</dbReference>
<evidence type="ECO:0000259" key="4">
    <source>
        <dbReference type="PROSITE" id="PS51767"/>
    </source>
</evidence>
<dbReference type="GO" id="GO:0004190">
    <property type="term" value="F:aspartic-type endopeptidase activity"/>
    <property type="evidence" value="ECO:0007669"/>
    <property type="project" value="InterPro"/>
</dbReference>
<keyword evidence="6" id="KW-1185">Reference proteome</keyword>
<evidence type="ECO:0000256" key="2">
    <source>
        <dbReference type="PIRSR" id="PIRSR601461-1"/>
    </source>
</evidence>
<keyword evidence="5" id="KW-0645">Protease</keyword>
<feature type="chain" id="PRO_5007865371" evidence="3">
    <location>
        <begin position="19"/>
        <end position="437"/>
    </location>
</feature>
<dbReference type="PRINTS" id="PR00792">
    <property type="entry name" value="PEPSIN"/>
</dbReference>
<dbReference type="Pfam" id="PF00026">
    <property type="entry name" value="Asp"/>
    <property type="match status" value="1"/>
</dbReference>
<feature type="active site" evidence="2">
    <location>
        <position position="325"/>
    </location>
</feature>
<dbReference type="InterPro" id="IPR001461">
    <property type="entry name" value="Aspartic_peptidase_A1"/>
</dbReference>
<comment type="similarity">
    <text evidence="1">Belongs to the peptidase A1 family.</text>
</comment>
<feature type="active site" evidence="2">
    <location>
        <position position="129"/>
    </location>
</feature>
<dbReference type="Gene3D" id="2.40.70.10">
    <property type="entry name" value="Acid Proteases"/>
    <property type="match status" value="2"/>
</dbReference>
<dbReference type="Proteomes" id="UP000076727">
    <property type="component" value="Unassembled WGS sequence"/>
</dbReference>
<dbReference type="STRING" id="1314783.A0A165QQD7"/>
<dbReference type="GO" id="GO:0006508">
    <property type="term" value="P:proteolysis"/>
    <property type="evidence" value="ECO:0007669"/>
    <property type="project" value="UniProtKB-KW"/>
</dbReference>
<reference evidence="5 6" key="1">
    <citation type="journal article" date="2016" name="Mol. Biol. Evol.">
        <title>Comparative Genomics of Early-Diverging Mushroom-Forming Fungi Provides Insights into the Origins of Lignocellulose Decay Capabilities.</title>
        <authorList>
            <person name="Nagy L.G."/>
            <person name="Riley R."/>
            <person name="Tritt A."/>
            <person name="Adam C."/>
            <person name="Daum C."/>
            <person name="Floudas D."/>
            <person name="Sun H."/>
            <person name="Yadav J.S."/>
            <person name="Pangilinan J."/>
            <person name="Larsson K.H."/>
            <person name="Matsuura K."/>
            <person name="Barry K."/>
            <person name="Labutti K."/>
            <person name="Kuo R."/>
            <person name="Ohm R.A."/>
            <person name="Bhattacharya S.S."/>
            <person name="Shirouzu T."/>
            <person name="Yoshinaga Y."/>
            <person name="Martin F.M."/>
            <person name="Grigoriev I.V."/>
            <person name="Hibbett D.S."/>
        </authorList>
    </citation>
    <scope>NUCLEOTIDE SEQUENCE [LARGE SCALE GENOMIC DNA]</scope>
    <source>
        <strain evidence="5 6">L-15889</strain>
    </source>
</reference>
<accession>A0A165QQD7</accession>
<proteinExistence type="inferred from homology"/>
<dbReference type="AlphaFoldDB" id="A0A165QQD7"/>
<dbReference type="PANTHER" id="PTHR47966:SF51">
    <property type="entry name" value="BETA-SITE APP-CLEAVING ENZYME, ISOFORM A-RELATED"/>
    <property type="match status" value="1"/>
</dbReference>
<feature type="signal peptide" evidence="3">
    <location>
        <begin position="1"/>
        <end position="18"/>
    </location>
</feature>
<dbReference type="InterPro" id="IPR034164">
    <property type="entry name" value="Pepsin-like_dom"/>
</dbReference>
<name>A0A165QQD7_9APHY</name>